<comment type="caution">
    <text evidence="1">The sequence shown here is derived from an EMBL/GenBank/DDBJ whole genome shotgun (WGS) entry which is preliminary data.</text>
</comment>
<sequence length="66" mass="6964">MAASNLLSQPPTLAHSKHLKLFSTTFATSLISPFKLKPLSASLRARPSQGSPVYAGAQNPQIGALF</sequence>
<evidence type="ECO:0000313" key="2">
    <source>
        <dbReference type="Proteomes" id="UP001567538"/>
    </source>
</evidence>
<name>A0ABD1GJF5_SALDI</name>
<accession>A0ABD1GJF5</accession>
<keyword evidence="2" id="KW-1185">Reference proteome</keyword>
<proteinExistence type="predicted"/>
<dbReference type="AlphaFoldDB" id="A0ABD1GJF5"/>
<evidence type="ECO:0000313" key="1">
    <source>
        <dbReference type="EMBL" id="KAL1544237.1"/>
    </source>
</evidence>
<gene>
    <name evidence="1" type="ORF">AAHA92_21113</name>
</gene>
<dbReference type="EMBL" id="JBEAFC010000008">
    <property type="protein sequence ID" value="KAL1544237.1"/>
    <property type="molecule type" value="Genomic_DNA"/>
</dbReference>
<protein>
    <submittedName>
        <fullName evidence="1">Diaminopimelate decarboxylase 1, chloroplastic-like</fullName>
    </submittedName>
</protein>
<organism evidence="1 2">
    <name type="scientific">Salvia divinorum</name>
    <name type="common">Maria pastora</name>
    <name type="synonym">Diviner's sage</name>
    <dbReference type="NCBI Taxonomy" id="28513"/>
    <lineage>
        <taxon>Eukaryota</taxon>
        <taxon>Viridiplantae</taxon>
        <taxon>Streptophyta</taxon>
        <taxon>Embryophyta</taxon>
        <taxon>Tracheophyta</taxon>
        <taxon>Spermatophyta</taxon>
        <taxon>Magnoliopsida</taxon>
        <taxon>eudicotyledons</taxon>
        <taxon>Gunneridae</taxon>
        <taxon>Pentapetalae</taxon>
        <taxon>asterids</taxon>
        <taxon>lamiids</taxon>
        <taxon>Lamiales</taxon>
        <taxon>Lamiaceae</taxon>
        <taxon>Nepetoideae</taxon>
        <taxon>Mentheae</taxon>
        <taxon>Salviinae</taxon>
        <taxon>Salvia</taxon>
        <taxon>Salvia subgen. Calosphace</taxon>
    </lineage>
</organism>
<reference evidence="1 2" key="1">
    <citation type="submission" date="2024-06" db="EMBL/GenBank/DDBJ databases">
        <title>A chromosome level genome sequence of Diviner's sage (Salvia divinorum).</title>
        <authorList>
            <person name="Ford S.A."/>
            <person name="Ro D.-K."/>
            <person name="Ness R.W."/>
            <person name="Phillips M.A."/>
        </authorList>
    </citation>
    <scope>NUCLEOTIDE SEQUENCE [LARGE SCALE GENOMIC DNA]</scope>
    <source>
        <strain evidence="1">SAF-2024a</strain>
        <tissue evidence="1">Leaf</tissue>
    </source>
</reference>
<dbReference type="Proteomes" id="UP001567538">
    <property type="component" value="Unassembled WGS sequence"/>
</dbReference>